<protein>
    <submittedName>
        <fullName evidence="10">Noc1p protein, putative</fullName>
    </submittedName>
</protein>
<dbReference type="GO" id="GO:0005874">
    <property type="term" value="C:microtubule"/>
    <property type="evidence" value="ECO:0007669"/>
    <property type="project" value="UniProtKB-KW"/>
</dbReference>
<feature type="compositionally biased region" description="Basic and acidic residues" evidence="8">
    <location>
        <begin position="507"/>
        <end position="534"/>
    </location>
</feature>
<feature type="compositionally biased region" description="Low complexity" evidence="8">
    <location>
        <begin position="1"/>
        <end position="30"/>
    </location>
</feature>
<dbReference type="Proteomes" id="UP000002499">
    <property type="component" value="Unassembled WGS sequence"/>
</dbReference>
<sequence length="895" mass="97205">MASTTTTTTTTATATSTRALRSRPSLSRLRGPSSFASTPNLNTLFTAQSKLLPSSLGLSRKASLAALTPSSLASIPDVSESYALDTVLSDSSSAMVPATPGRQSAEDLLVGDTVDVPGGMYGTVRFVGTVQGKKGTFAGVELHQDFAARGKNNGDVDGISYFTTSTPGAGIFVPVVKASRRGSSNNSFPMTPTASTNGRANGVNYTPPGLPKFSASVGPGARAPSPGPKRQPRTSLPRPDSPVRRTQMTPGPRPSIGTPAPRPPARYGSPTNNSRFAQSVRGTAGDPNKKPSRLDRKPSIGGPRSASALGSAPGFDEESASSLHGSPRRVGPNGLGSSVSVLNLRRPASRANAANEEEMERLRSQLEDRDRQLKDQATTLAEMESSLVELQGIIESTDMPKMRRNSLDDKDSAQLRAMLREKNDKIAMLTSEFDAHRADFRSTIDTLEMASTETERVYEKRIEELMGDIRELEARNLDVDSVASQLRQLEELVQELEEGLEDARRGEAEARGEAEFLRGEVERTKTELRREREQSGPGGGTPHDDKGALLKELEQKEDEIRGLKAIIHSLSRDSIGDAEDRTPTQRRGSFMNGGDDGETARASLARQVAELQLLLDKKNAREEELEQELEALRGGNLATQKNSGHRSSLRDSRDTVIPVRFYEPISPEVNHKREPNHRRGNTLDTMHESDAYSTATENSTLWCEICETGGHDILTCTNMFGPEGAKAARDTKMGKDVVREGLKLQNSLGVKDAHPAPLSPTKPKAAFPAAPAIKILPNPMESGPVAGKESGVVDTGKWCAVCERDGHDSVDCLNRLATFPISKHQRTRRPFSLLLHIFVQSNHCCRAFVKGRRRRLLLANFSDRRPATEANKRIHLPVSVLIDHRTQHSCDHTPD</sequence>
<evidence type="ECO:0000313" key="10">
    <source>
        <dbReference type="EMBL" id="EFY92802.1"/>
    </source>
</evidence>
<dbReference type="OrthoDB" id="2130750at2759"/>
<proteinExistence type="predicted"/>
<feature type="region of interest" description="Disordered" evidence="8">
    <location>
        <begin position="180"/>
        <end position="373"/>
    </location>
</feature>
<feature type="compositionally biased region" description="Polar residues" evidence="8">
    <location>
        <begin position="269"/>
        <end position="281"/>
    </location>
</feature>
<dbReference type="OMA" id="KWCAVCE"/>
<evidence type="ECO:0000259" key="9">
    <source>
        <dbReference type="PROSITE" id="PS50245"/>
    </source>
</evidence>
<evidence type="ECO:0000256" key="5">
    <source>
        <dbReference type="ARBA" id="ARBA00023054"/>
    </source>
</evidence>
<feature type="compositionally biased region" description="Basic and acidic residues" evidence="8">
    <location>
        <begin position="360"/>
        <end position="373"/>
    </location>
</feature>
<keyword evidence="5 7" id="KW-0175">Coiled coil</keyword>
<gene>
    <name evidence="10" type="ORF">MAC_01040</name>
</gene>
<feature type="region of interest" description="Disordered" evidence="8">
    <location>
        <begin position="574"/>
        <end position="598"/>
    </location>
</feature>
<feature type="compositionally biased region" description="Basic and acidic residues" evidence="8">
    <location>
        <begin position="574"/>
        <end position="583"/>
    </location>
</feature>
<dbReference type="PANTHER" id="PTHR18916:SF83">
    <property type="entry name" value="TIP ELONGATION PROTEIN 1"/>
    <property type="match status" value="1"/>
</dbReference>
<dbReference type="InParanoid" id="E9DTU2"/>
<keyword evidence="4" id="KW-0677">Repeat</keyword>
<feature type="compositionally biased region" description="Basic and acidic residues" evidence="8">
    <location>
        <begin position="287"/>
        <end position="298"/>
    </location>
</feature>
<dbReference type="SUPFAM" id="SSF74924">
    <property type="entry name" value="Cap-Gly domain"/>
    <property type="match status" value="1"/>
</dbReference>
<dbReference type="Pfam" id="PF01302">
    <property type="entry name" value="CAP_GLY"/>
    <property type="match status" value="1"/>
</dbReference>
<keyword evidence="11" id="KW-1185">Reference proteome</keyword>
<dbReference type="GeneID" id="19245351"/>
<dbReference type="STRING" id="655827.E9DTU2"/>
<dbReference type="HOGENOM" id="CLU_003115_0_0_1"/>
<dbReference type="eggNOG" id="KOG4568">
    <property type="taxonomic scope" value="Eukaryota"/>
</dbReference>
<evidence type="ECO:0000256" key="6">
    <source>
        <dbReference type="ARBA" id="ARBA00023212"/>
    </source>
</evidence>
<feature type="region of interest" description="Disordered" evidence="8">
    <location>
        <begin position="666"/>
        <end position="691"/>
    </location>
</feature>
<dbReference type="InterPro" id="IPR032108">
    <property type="entry name" value="CLIP1_ZNF"/>
</dbReference>
<evidence type="ECO:0000256" key="1">
    <source>
        <dbReference type="ARBA" id="ARBA00004245"/>
    </source>
</evidence>
<dbReference type="Gene3D" id="2.30.30.190">
    <property type="entry name" value="CAP Gly-rich-like domain"/>
    <property type="match status" value="1"/>
</dbReference>
<feature type="domain" description="CAP-Gly" evidence="9">
    <location>
        <begin position="128"/>
        <end position="174"/>
    </location>
</feature>
<feature type="compositionally biased region" description="Polar residues" evidence="8">
    <location>
        <begin position="181"/>
        <end position="199"/>
    </location>
</feature>
<evidence type="ECO:0000313" key="11">
    <source>
        <dbReference type="Proteomes" id="UP000002499"/>
    </source>
</evidence>
<reference evidence="10 11" key="1">
    <citation type="journal article" date="2011" name="PLoS Genet.">
        <title>Genome sequencing and comparative transcriptomics of the model entomopathogenic fungi Metarhizium anisopliae and M. acridum.</title>
        <authorList>
            <person name="Gao Q."/>
            <person name="Jin K."/>
            <person name="Ying S.H."/>
            <person name="Zhang Y."/>
            <person name="Xiao G."/>
            <person name="Shang Y."/>
            <person name="Duan Z."/>
            <person name="Hu X."/>
            <person name="Xie X.Q."/>
            <person name="Zhou G."/>
            <person name="Peng G."/>
            <person name="Luo Z."/>
            <person name="Huang W."/>
            <person name="Wang B."/>
            <person name="Fang W."/>
            <person name="Wang S."/>
            <person name="Zhong Y."/>
            <person name="Ma L.J."/>
            <person name="St Leger R.J."/>
            <person name="Zhao G.P."/>
            <person name="Pei Y."/>
            <person name="Feng M.G."/>
            <person name="Xia Y."/>
            <person name="Wang C."/>
        </authorList>
    </citation>
    <scope>NUCLEOTIDE SEQUENCE [LARGE SCALE GENOMIC DNA]</scope>
    <source>
        <strain evidence="10 11">CQMa 102</strain>
    </source>
</reference>
<keyword evidence="6" id="KW-0206">Cytoskeleton</keyword>
<dbReference type="Pfam" id="PF16641">
    <property type="entry name" value="CLIP1_ZNF"/>
    <property type="match status" value="2"/>
</dbReference>
<evidence type="ECO:0000256" key="2">
    <source>
        <dbReference type="ARBA" id="ARBA00022490"/>
    </source>
</evidence>
<feature type="coiled-coil region" evidence="7">
    <location>
        <begin position="601"/>
        <end position="642"/>
    </location>
</feature>
<evidence type="ECO:0000256" key="3">
    <source>
        <dbReference type="ARBA" id="ARBA00022701"/>
    </source>
</evidence>
<accession>E9DTU2</accession>
<organism evidence="11">
    <name type="scientific">Metarhizium acridum (strain CQMa 102)</name>
    <dbReference type="NCBI Taxonomy" id="655827"/>
    <lineage>
        <taxon>Eukaryota</taxon>
        <taxon>Fungi</taxon>
        <taxon>Dikarya</taxon>
        <taxon>Ascomycota</taxon>
        <taxon>Pezizomycotina</taxon>
        <taxon>Sordariomycetes</taxon>
        <taxon>Hypocreomycetidae</taxon>
        <taxon>Hypocreales</taxon>
        <taxon>Clavicipitaceae</taxon>
        <taxon>Metarhizium</taxon>
    </lineage>
</organism>
<evidence type="ECO:0000256" key="7">
    <source>
        <dbReference type="SAM" id="Coils"/>
    </source>
</evidence>
<evidence type="ECO:0000256" key="8">
    <source>
        <dbReference type="SAM" id="MobiDB-lite"/>
    </source>
</evidence>
<keyword evidence="3" id="KW-0493">Microtubule</keyword>
<dbReference type="SMART" id="SM01052">
    <property type="entry name" value="CAP_GLY"/>
    <property type="match status" value="1"/>
</dbReference>
<keyword evidence="2" id="KW-0963">Cytoplasm</keyword>
<dbReference type="PROSITE" id="PS50245">
    <property type="entry name" value="CAP_GLY_2"/>
    <property type="match status" value="1"/>
</dbReference>
<name>E9DTU2_METAQ</name>
<dbReference type="AlphaFoldDB" id="E9DTU2"/>
<feature type="region of interest" description="Disordered" evidence="8">
    <location>
        <begin position="507"/>
        <end position="546"/>
    </location>
</feature>
<dbReference type="KEGG" id="maw:19245351"/>
<dbReference type="InterPro" id="IPR000938">
    <property type="entry name" value="CAP-Gly_domain"/>
</dbReference>
<dbReference type="PANTHER" id="PTHR18916">
    <property type="entry name" value="DYNACTIN 1-RELATED MICROTUBULE-BINDING"/>
    <property type="match status" value="1"/>
</dbReference>
<feature type="region of interest" description="Disordered" evidence="8">
    <location>
        <begin position="1"/>
        <end position="34"/>
    </location>
</feature>
<feature type="compositionally biased region" description="Low complexity" evidence="8">
    <location>
        <begin position="342"/>
        <end position="354"/>
    </location>
</feature>
<evidence type="ECO:0000256" key="4">
    <source>
        <dbReference type="ARBA" id="ARBA00022737"/>
    </source>
</evidence>
<dbReference type="EMBL" id="GL698473">
    <property type="protein sequence ID" value="EFY92802.1"/>
    <property type="molecule type" value="Genomic_DNA"/>
</dbReference>
<comment type="subcellular location">
    <subcellularLocation>
        <location evidence="1">Cytoplasm</location>
        <location evidence="1">Cytoskeleton</location>
    </subcellularLocation>
</comment>
<dbReference type="InterPro" id="IPR036859">
    <property type="entry name" value="CAP-Gly_dom_sf"/>
</dbReference>